<dbReference type="SUPFAM" id="SSF52540">
    <property type="entry name" value="P-loop containing nucleoside triphosphate hydrolases"/>
    <property type="match status" value="2"/>
</dbReference>
<proteinExistence type="predicted"/>
<protein>
    <recommendedName>
        <fullName evidence="1">VLIG-type G domain-containing protein</fullName>
    </recommendedName>
</protein>
<evidence type="ECO:0000313" key="2">
    <source>
        <dbReference type="EMBL" id="CAF4079767.1"/>
    </source>
</evidence>
<accession>A0A819TKE9</accession>
<dbReference type="Pfam" id="PF25683">
    <property type="entry name" value="URGCP_GTPase"/>
    <property type="match status" value="1"/>
</dbReference>
<dbReference type="InterPro" id="IPR030383">
    <property type="entry name" value="G_VLIG_dom"/>
</dbReference>
<dbReference type="PANTHER" id="PTHR22796">
    <property type="entry name" value="URG4-RELATED"/>
    <property type="match status" value="1"/>
</dbReference>
<dbReference type="PANTHER" id="PTHR22796:SF1">
    <property type="entry name" value="VWFA DOMAIN-CONTAINING PROTEIN"/>
    <property type="match status" value="1"/>
</dbReference>
<comment type="caution">
    <text evidence="2">The sequence shown here is derived from an EMBL/GenBank/DDBJ whole genome shotgun (WGS) entry which is preliminary data.</text>
</comment>
<evidence type="ECO:0000313" key="3">
    <source>
        <dbReference type="Proteomes" id="UP000663823"/>
    </source>
</evidence>
<dbReference type="Gene3D" id="3.40.50.300">
    <property type="entry name" value="P-loop containing nucleotide triphosphate hydrolases"/>
    <property type="match status" value="1"/>
</dbReference>
<reference evidence="2" key="1">
    <citation type="submission" date="2021-02" db="EMBL/GenBank/DDBJ databases">
        <authorList>
            <person name="Nowell W R."/>
        </authorList>
    </citation>
    <scope>NUCLEOTIDE SEQUENCE</scope>
</reference>
<feature type="domain" description="VLIG-type G" evidence="1">
    <location>
        <begin position="835"/>
        <end position="937"/>
    </location>
</feature>
<sequence length="1549" mass="182389">MKRFFLEDNTDQSLNVSKDLELITNEIIKTLQLNHDENKHKIIHDLLENGRQSLKNYEEDIIIDIYTTQMNGYDNDLMKLLKKYFEQQWNIQYGSSNDEWFILFLENYKNENHDWYEQVLTRTAEYGNKYTKKYPILSIILQLLFEGIDDQLLKETNIFNNLWFTITNNGLKSITIYSDYIIDDLINEQINNKDSILFKLLRKYYHQELFTLLKQSNILNGEDLCDLALDHLTEYGWKIGLQSIQKKTTPRHFRILLEKLELFLQQQQNEITTKSDIILKQDETSIISSFIYTKSNQYQFKNLLQYGEFQYLNQTFKDISEKLVDTFNNQQRTFPEFVQDCLTPIMFLLKRQQNLNDFFRQLKFTYEKMQQNPNNQPRQTTNISLRMLIHSLLMNSDRFLRRILMLLLSKQNFVPFISPNIRHSNENEEYEFMFDIIHVWNYTRPTILSFGIGPCQGKSTLLNVLFGTRFEESVKSIYFQQTIDIDFVYYCYHGESTLNIADTHGQLGKTLLRKIQSLFDGFLIQIDKTYLDQHPKIFIEYIKIMPQDKFQMIIVRDTSKENIQEYSLKTENLLKQSLLSLSEKLRVYTLENISNWDALRVIKELREQILAKINEIPINANRKDKILSDLQNLLEKDCVEDFKNRNKIIQPLKQLLLQTNQLQTDQNFPLYLRFKQLCKLQHKLQVLDFYDLDGGNMFEINAKLYKLECELDPNTKRSSSIKCGYVFDSFIEILKSENMLMSLDLLASELKSELLNLGGDKLAGNLAVEHTFLSLEALWRNSIVCYNHTTNDKQNLLEKSYYDFIAAGFPFEIIDGDTFHFQYQFLKNIFNKFASKRILVISIIGPQNSGKSLLLNYMFGTLFDVREGRCTRGIYGSLVKSNRSDLDYILLIDTEGLLSIEKNDEEYDRDLVLFCLAVSHLVIVNVIGEINGTLIDMLMLCSYALKRIGVNTTNQPIVHFVLNQMTDPNLQNHSAAIQKIIHDLKENTLAEVIDISSETFHALLSAFRPERVSTDTKSPYFLRPEPNFIECTQQLCEKIIESAKSSYERSDDMFSDPSQWLRTAVSIFDTLQKIPYLRYFKNIYELQQAKKIRSATFEFISITFTPTYRENLIKEISELTEREIQEYFQVKFDMHWDYLYNMLQGITKHLIASERFRDICRRLSVQQVKEICYVWCTAAIQAHDQKQIQKQIRDCSADLLNLLNDIIKRGKTMTKEKATQEFETMWSKTLPSIKNNFNPEEQLKQALIFVYSSYHAFKNICLPTVAYIHNRLPCIIELSQKQDVKDTIDLVQSESVRSASALQQDILKLSWKNPYTDIKYTFATIQNLKHLNRNILIQIYEVGINNQENYSKTTDQYVLDEHFQNNPSQRSSESNIYLRSWRYAKGCMKDPIDYVKQKPTVTDSTPLPFDFIDAARQIICEDILTQSDEKLKILYIPNIFDRILNETVTIINGNNKIHRPIETDLIQKILYLTNEFIHEINLELIVFKLSLSKQTISHIHTFILIILTIFYYDEQKSHFDQLLQPLYQEKSSLLTDFIRMVVPQLPKTS</sequence>
<dbReference type="Proteomes" id="UP000663823">
    <property type="component" value="Unassembled WGS sequence"/>
</dbReference>
<dbReference type="PROSITE" id="PS51717">
    <property type="entry name" value="G_VLIG"/>
    <property type="match status" value="1"/>
</dbReference>
<gene>
    <name evidence="2" type="ORF">OTI717_LOCUS33127</name>
</gene>
<dbReference type="EMBL" id="CAJOAX010010697">
    <property type="protein sequence ID" value="CAF4079767.1"/>
    <property type="molecule type" value="Genomic_DNA"/>
</dbReference>
<evidence type="ECO:0000259" key="1">
    <source>
        <dbReference type="PROSITE" id="PS51717"/>
    </source>
</evidence>
<organism evidence="2 3">
    <name type="scientific">Rotaria sordida</name>
    <dbReference type="NCBI Taxonomy" id="392033"/>
    <lineage>
        <taxon>Eukaryota</taxon>
        <taxon>Metazoa</taxon>
        <taxon>Spiralia</taxon>
        <taxon>Gnathifera</taxon>
        <taxon>Rotifera</taxon>
        <taxon>Eurotatoria</taxon>
        <taxon>Bdelloidea</taxon>
        <taxon>Philodinida</taxon>
        <taxon>Philodinidae</taxon>
        <taxon>Rotaria</taxon>
    </lineage>
</organism>
<name>A0A819TKE9_9BILA</name>
<dbReference type="InterPro" id="IPR027417">
    <property type="entry name" value="P-loop_NTPase"/>
</dbReference>
<dbReference type="GO" id="GO:0005525">
    <property type="term" value="F:GTP binding"/>
    <property type="evidence" value="ECO:0007669"/>
    <property type="project" value="InterPro"/>
</dbReference>